<proteinExistence type="predicted"/>
<dbReference type="Proteomes" id="UP000195772">
    <property type="component" value="Unassembled WGS sequence"/>
</dbReference>
<dbReference type="EMBL" id="NFHB01000002">
    <property type="protein sequence ID" value="OUN04315.1"/>
    <property type="molecule type" value="Genomic_DNA"/>
</dbReference>
<sequence length="71" mass="8427">MKENVNTTSSPEIDWRAEYWKGVRDYIEQGDRLIKAHQRIVELTKELIECRDILAGRRTINQYQCKTSKLS</sequence>
<name>A0A1Y3QZ21_9BACT</name>
<dbReference type="AlphaFoldDB" id="A0A1Y3QZ21"/>
<evidence type="ECO:0000313" key="2">
    <source>
        <dbReference type="Proteomes" id="UP000195772"/>
    </source>
</evidence>
<reference evidence="2" key="1">
    <citation type="submission" date="2017-04" db="EMBL/GenBank/DDBJ databases">
        <title>Function of individual gut microbiota members based on whole genome sequencing of pure cultures obtained from chicken caecum.</title>
        <authorList>
            <person name="Medvecky M."/>
            <person name="Cejkova D."/>
            <person name="Polansky O."/>
            <person name="Karasova D."/>
            <person name="Kubasova T."/>
            <person name="Cizek A."/>
            <person name="Rychlik I."/>
        </authorList>
    </citation>
    <scope>NUCLEOTIDE SEQUENCE [LARGE SCALE GENOMIC DNA]</scope>
    <source>
        <strain evidence="2">An90</strain>
    </source>
</reference>
<comment type="caution">
    <text evidence="1">The sequence shown here is derived from an EMBL/GenBank/DDBJ whole genome shotgun (WGS) entry which is preliminary data.</text>
</comment>
<protein>
    <submittedName>
        <fullName evidence="1">Uncharacterized protein</fullName>
    </submittedName>
</protein>
<accession>A0A1Y3QZ21</accession>
<dbReference type="RefSeq" id="WP_087401217.1">
    <property type="nucleotide sequence ID" value="NZ_JADMTG010000005.1"/>
</dbReference>
<evidence type="ECO:0000313" key="1">
    <source>
        <dbReference type="EMBL" id="OUN04315.1"/>
    </source>
</evidence>
<gene>
    <name evidence="1" type="ORF">B5G41_03115</name>
</gene>
<organism evidence="1 2">
    <name type="scientific">Alistipes onderdonkii</name>
    <dbReference type="NCBI Taxonomy" id="328813"/>
    <lineage>
        <taxon>Bacteria</taxon>
        <taxon>Pseudomonadati</taxon>
        <taxon>Bacteroidota</taxon>
        <taxon>Bacteroidia</taxon>
        <taxon>Bacteroidales</taxon>
        <taxon>Rikenellaceae</taxon>
        <taxon>Alistipes</taxon>
    </lineage>
</organism>